<feature type="region of interest" description="Disordered" evidence="1">
    <location>
        <begin position="1"/>
        <end position="25"/>
    </location>
</feature>
<evidence type="ECO:0000313" key="3">
    <source>
        <dbReference type="EMBL" id="PIR83031.1"/>
    </source>
</evidence>
<feature type="transmembrane region" description="Helical" evidence="2">
    <location>
        <begin position="69"/>
        <end position="87"/>
    </location>
</feature>
<feature type="transmembrane region" description="Helical" evidence="2">
    <location>
        <begin position="108"/>
        <end position="129"/>
    </location>
</feature>
<dbReference type="EMBL" id="PFBL01000021">
    <property type="protein sequence ID" value="PIR83031.1"/>
    <property type="molecule type" value="Genomic_DNA"/>
</dbReference>
<accession>A0A2H0U9E2</accession>
<dbReference type="Proteomes" id="UP000230179">
    <property type="component" value="Unassembled WGS sequence"/>
</dbReference>
<keyword evidence="2" id="KW-0472">Membrane</keyword>
<organism evidence="3 4">
    <name type="scientific">Candidatus Kaiserbacteria bacterium CG10_big_fil_rev_8_21_14_0_10_56_12</name>
    <dbReference type="NCBI Taxonomy" id="1974611"/>
    <lineage>
        <taxon>Bacteria</taxon>
        <taxon>Candidatus Kaiseribacteriota</taxon>
    </lineage>
</organism>
<proteinExistence type="predicted"/>
<evidence type="ECO:0000256" key="1">
    <source>
        <dbReference type="SAM" id="MobiDB-lite"/>
    </source>
</evidence>
<feature type="compositionally biased region" description="Pro residues" evidence="1">
    <location>
        <begin position="13"/>
        <end position="22"/>
    </location>
</feature>
<sequence length="196" mass="21084">MPPTNPVVNQYVPPSPQTPTPPQSSAKHVIQNSAAGFFIVAVVILSFVAILGVWDFFSSDVITKSFETLGLLAMVALVVMVASKFVGDPTDPTTIVVANPLFRAMRNITLGTLIVSSAFLALLGVMAIWDVITDHQVLAKSLSSLAILAFASLVIVITCLDREGSEFWEKRGKEISGGAIFVAIILVWIMAAFLWH</sequence>
<keyword evidence="2" id="KW-1133">Transmembrane helix</keyword>
<feature type="transmembrane region" description="Helical" evidence="2">
    <location>
        <begin position="34"/>
        <end position="57"/>
    </location>
</feature>
<feature type="transmembrane region" description="Helical" evidence="2">
    <location>
        <begin position="141"/>
        <end position="160"/>
    </location>
</feature>
<reference evidence="4" key="1">
    <citation type="submission" date="2017-09" db="EMBL/GenBank/DDBJ databases">
        <title>Depth-based differentiation of microbial function through sediment-hosted aquifers and enrichment of novel symbionts in the deep terrestrial subsurface.</title>
        <authorList>
            <person name="Probst A.J."/>
            <person name="Ladd B."/>
            <person name="Jarett J.K."/>
            <person name="Geller-Mcgrath D.E."/>
            <person name="Sieber C.M.K."/>
            <person name="Emerson J.B."/>
            <person name="Anantharaman K."/>
            <person name="Thomas B.C."/>
            <person name="Malmstrom R."/>
            <person name="Stieglmeier M."/>
            <person name="Klingl A."/>
            <person name="Woyke T."/>
            <person name="Ryan C.M."/>
            <person name="Banfield J.F."/>
        </authorList>
    </citation>
    <scope>NUCLEOTIDE SEQUENCE [LARGE SCALE GENOMIC DNA]</scope>
</reference>
<comment type="caution">
    <text evidence="3">The sequence shown here is derived from an EMBL/GenBank/DDBJ whole genome shotgun (WGS) entry which is preliminary data.</text>
</comment>
<protein>
    <submittedName>
        <fullName evidence="3">Uncharacterized protein</fullName>
    </submittedName>
</protein>
<gene>
    <name evidence="3" type="ORF">COU19_02605</name>
</gene>
<dbReference type="AlphaFoldDB" id="A0A2H0U9E2"/>
<feature type="transmembrane region" description="Helical" evidence="2">
    <location>
        <begin position="175"/>
        <end position="195"/>
    </location>
</feature>
<evidence type="ECO:0000256" key="2">
    <source>
        <dbReference type="SAM" id="Phobius"/>
    </source>
</evidence>
<evidence type="ECO:0000313" key="4">
    <source>
        <dbReference type="Proteomes" id="UP000230179"/>
    </source>
</evidence>
<name>A0A2H0U9E2_9BACT</name>
<keyword evidence="2" id="KW-0812">Transmembrane</keyword>